<dbReference type="GO" id="GO:0045879">
    <property type="term" value="P:negative regulation of smoothened signaling pathway"/>
    <property type="evidence" value="ECO:0007669"/>
    <property type="project" value="TreeGrafter"/>
</dbReference>
<feature type="transmembrane region" description="Helical" evidence="9">
    <location>
        <begin position="941"/>
        <end position="962"/>
    </location>
</feature>
<evidence type="ECO:0000259" key="10">
    <source>
        <dbReference type="PROSITE" id="PS50156"/>
    </source>
</evidence>
<organism evidence="11 12">
    <name type="scientific">Dromaius novaehollandiae</name>
    <name type="common">Emu</name>
    <dbReference type="NCBI Taxonomy" id="8790"/>
    <lineage>
        <taxon>Eukaryota</taxon>
        <taxon>Metazoa</taxon>
        <taxon>Chordata</taxon>
        <taxon>Craniata</taxon>
        <taxon>Vertebrata</taxon>
        <taxon>Euteleostomi</taxon>
        <taxon>Archelosauria</taxon>
        <taxon>Archosauria</taxon>
        <taxon>Dinosauria</taxon>
        <taxon>Saurischia</taxon>
        <taxon>Theropoda</taxon>
        <taxon>Coelurosauria</taxon>
        <taxon>Aves</taxon>
        <taxon>Palaeognathae</taxon>
        <taxon>Casuariiformes</taxon>
        <taxon>Dromaiidae</taxon>
        <taxon>Dromaius</taxon>
    </lineage>
</organism>
<proteinExistence type="inferred from homology"/>
<dbReference type="InterPro" id="IPR000731">
    <property type="entry name" value="SSD"/>
</dbReference>
<dbReference type="PANTHER" id="PTHR46022">
    <property type="entry name" value="PROTEIN PATCHED"/>
    <property type="match status" value="1"/>
</dbReference>
<keyword evidence="12" id="KW-1185">Reference proteome</keyword>
<evidence type="ECO:0000256" key="5">
    <source>
        <dbReference type="ARBA" id="ARBA00023136"/>
    </source>
</evidence>
<dbReference type="GO" id="GO:0008158">
    <property type="term" value="F:hedgehog receptor activity"/>
    <property type="evidence" value="ECO:0007669"/>
    <property type="project" value="InterPro"/>
</dbReference>
<sequence>FDKLARAGPRRGRGRAAGAPRGGGRRRRSGGERRAAAPDREYLQRPSYCDAAFALEQIAKGRATGRRAPLWLRAKFQRLLFNLGCYIQRNCGKFLVVGLLIFGAFAVGLRAANLETNVEELWVEVGGRVSRELNYTRQKIGEEAMFNPQLMIQTPQEDGANVLTTEALRQHLDSALQASRVHVYMYNRQWKLEHLCYKSGELITEAGYMDQIIEYLYPCLIITPLDCFWEGAKLQSGTAYLLGKPPLQWINFDPLEFLEELKKINYQVESWEEMLNKAEVGHGYMDRPCLNPADPDCPITAPNKNSTKPLDVALVLSGGCYGLSRKYMHWQEELIIGGTIKNSSGKLLFFGYFGRYGGSCKINCLSESVNDVVHQSVAQNSTQKVLSFTTTTLDDILKSFSDVSVIRVASGYLLMVLPFLALGVGVDDVFLLAHAFSETGQNKRIPFEDRTGECLKRTGASVALTSISNVTAFFMAALIPIPALRAFSLQAAVVVVFNFAMVLLIFPAILSMDLYRREDRRLDIFCCFTSPCATRVIQIEPQAYAENSDNTCYSPPPPYSSHSFAHETQITMQSTVQLRTEYDPHTQVYYTTAEPRSEISVQPVTVTQDNLSCQSPESTSSTRDLLSQFSDSSMHCLEPPCTRWTLSSFAEKHYAPFLLKPKAKIVVIFLFLSLLGLSLYGTTRVRDGLDLTDIVPRETREYDFIAAQFKYFSFYNMYIVTQKADYPNVQHLLYELHKSFSNVTYVLLEEDKQLPKMWLHYFRDWLQGLQDAFDSDWETGKITYNNYKNGSDDAVLAYKLLVQTGNRAKPIDISQLTKQRLVDADGIINPNAFYIYLTAWVSNDPVAYAASQANIRPHRPEWVHDKADYMPETRLRIPAAEPIEYAQFPFYLNGLRETSDFVEAIEKVRAICNNYTSLGIASYPNGYPFLFWEQYIGLRHWLLLSISVVLACTFLVCALFLLNPWTAGIIVVVLALMTVELFGMMGLIGIKLSAVPVVILIASVGIGVEFTVHVALAFLTAIGDKNRRAVLALEHMFAPVLDGAVSTLLGVLMLAGSEFDFIVRYFFAVLAILTILGVLNGLVLLPVLLSLFGPYPEVSPASGRNRLPTPSPEPPSSIVRFALPPGHTNNGSDSSDSEYSSQTTVSGISEELHQYEAAQGPGAPVHQVIVEATENPVFARSTVVQPETRHQSSPRLQSNPEAGTQQAWHQGRQPKREAREGLRPPPYRPRRDAFEISTEGHSGPSNRDRLGHKARSHNVRSPVFGAVGASGPAYCQPITTVTASASVTVAVHPAVHSHSSWGGSFPSYEGYHEADHGPFEDPHVPFNVRCERRNSKVEVIELQDVECEERIPGNSSE</sequence>
<reference evidence="11" key="2">
    <citation type="submission" date="2025-09" db="UniProtKB">
        <authorList>
            <consortium name="Ensembl"/>
        </authorList>
    </citation>
    <scope>IDENTIFICATION</scope>
</reference>
<keyword evidence="6" id="KW-0675">Receptor</keyword>
<feature type="region of interest" description="Disordered" evidence="8">
    <location>
        <begin position="1180"/>
        <end position="1254"/>
    </location>
</feature>
<dbReference type="GO" id="GO:0097108">
    <property type="term" value="F:hedgehog family protein binding"/>
    <property type="evidence" value="ECO:0007669"/>
    <property type="project" value="TreeGrafter"/>
</dbReference>
<keyword evidence="7" id="KW-0325">Glycoprotein</keyword>
<protein>
    <submittedName>
        <fullName evidence="11">Patched 1</fullName>
    </submittedName>
</protein>
<feature type="transmembrane region" description="Helical" evidence="9">
    <location>
        <begin position="412"/>
        <end position="437"/>
    </location>
</feature>
<evidence type="ECO:0000256" key="1">
    <source>
        <dbReference type="ARBA" id="ARBA00004141"/>
    </source>
</evidence>
<feature type="transmembrane region" description="Helical" evidence="9">
    <location>
        <begin position="1067"/>
        <end position="1092"/>
    </location>
</feature>
<keyword evidence="3 9" id="KW-0812">Transmembrane</keyword>
<comment type="subcellular location">
    <subcellularLocation>
        <location evidence="1">Membrane</location>
        <topology evidence="1">Multi-pass membrane protein</topology>
    </subcellularLocation>
</comment>
<dbReference type="Ensembl" id="ENSDNVT00000016163.1">
    <property type="protein sequence ID" value="ENSDNVP00000013436.1"/>
    <property type="gene ID" value="ENSDNVG00000009345.1"/>
</dbReference>
<dbReference type="Gene3D" id="1.20.1640.10">
    <property type="entry name" value="Multidrug efflux transporter AcrB transmembrane domain"/>
    <property type="match status" value="2"/>
</dbReference>
<evidence type="ECO:0000256" key="8">
    <source>
        <dbReference type="SAM" id="MobiDB-lite"/>
    </source>
</evidence>
<dbReference type="PROSITE" id="PS50156">
    <property type="entry name" value="SSD"/>
    <property type="match status" value="1"/>
</dbReference>
<feature type="transmembrane region" description="Helical" evidence="9">
    <location>
        <begin position="665"/>
        <end position="682"/>
    </location>
</feature>
<evidence type="ECO:0000313" key="12">
    <source>
        <dbReference type="Proteomes" id="UP000694423"/>
    </source>
</evidence>
<evidence type="ECO:0000256" key="3">
    <source>
        <dbReference type="ARBA" id="ARBA00022692"/>
    </source>
</evidence>
<reference evidence="11" key="1">
    <citation type="submission" date="2025-08" db="UniProtKB">
        <authorList>
            <consortium name="Ensembl"/>
        </authorList>
    </citation>
    <scope>IDENTIFICATION</scope>
</reference>
<feature type="transmembrane region" description="Helical" evidence="9">
    <location>
        <begin position="487"/>
        <end position="510"/>
    </location>
</feature>
<evidence type="ECO:0000256" key="7">
    <source>
        <dbReference type="ARBA" id="ARBA00023180"/>
    </source>
</evidence>
<dbReference type="InterPro" id="IPR004766">
    <property type="entry name" value="TM_rcpt_patched"/>
</dbReference>
<dbReference type="Proteomes" id="UP000694423">
    <property type="component" value="Unplaced"/>
</dbReference>
<dbReference type="InterPro" id="IPR053958">
    <property type="entry name" value="HMGCR/SNAP/NPC1-like_SSD"/>
</dbReference>
<dbReference type="FunFam" id="1.20.1640.10:FF:000007">
    <property type="entry name" value="Protein patched homolog 1"/>
    <property type="match status" value="1"/>
</dbReference>
<evidence type="ECO:0000313" key="11">
    <source>
        <dbReference type="Ensembl" id="ENSDNVP00000013436.1"/>
    </source>
</evidence>
<dbReference type="PANTHER" id="PTHR46022:SF5">
    <property type="entry name" value="PROTEIN PATCHED HOMOLOG 1"/>
    <property type="match status" value="1"/>
</dbReference>
<name>A0A8C4JVE8_DRONO</name>
<dbReference type="NCBIfam" id="TIGR00918">
    <property type="entry name" value="2A060602"/>
    <property type="match status" value="1"/>
</dbReference>
<feature type="transmembrane region" description="Helical" evidence="9">
    <location>
        <begin position="968"/>
        <end position="990"/>
    </location>
</feature>
<keyword evidence="4 9" id="KW-1133">Transmembrane helix</keyword>
<gene>
    <name evidence="11" type="primary">LOC135323514</name>
</gene>
<accession>A0A8C4JVE8</accession>
<evidence type="ECO:0000256" key="2">
    <source>
        <dbReference type="ARBA" id="ARBA00005585"/>
    </source>
</evidence>
<feature type="compositionally biased region" description="Low complexity" evidence="8">
    <location>
        <begin position="1132"/>
        <end position="1141"/>
    </location>
</feature>
<dbReference type="Pfam" id="PF12349">
    <property type="entry name" value="Sterol-sensing"/>
    <property type="match status" value="1"/>
</dbReference>
<dbReference type="GO" id="GO:0005119">
    <property type="term" value="F:smoothened binding"/>
    <property type="evidence" value="ECO:0007669"/>
    <property type="project" value="TreeGrafter"/>
</dbReference>
<comment type="similarity">
    <text evidence="2">Belongs to the patched family.</text>
</comment>
<evidence type="ECO:0000256" key="4">
    <source>
        <dbReference type="ARBA" id="ARBA00022989"/>
    </source>
</evidence>
<evidence type="ECO:0000256" key="6">
    <source>
        <dbReference type="ARBA" id="ARBA00023170"/>
    </source>
</evidence>
<feature type="region of interest" description="Disordered" evidence="8">
    <location>
        <begin position="1"/>
        <end position="37"/>
    </location>
</feature>
<evidence type="ECO:0000256" key="9">
    <source>
        <dbReference type="SAM" id="Phobius"/>
    </source>
</evidence>
<feature type="domain" description="SSD" evidence="10">
    <location>
        <begin position="406"/>
        <end position="512"/>
    </location>
</feature>
<feature type="transmembrane region" description="Helical" evidence="9">
    <location>
        <begin position="997"/>
        <end position="1023"/>
    </location>
</feature>
<keyword evidence="5 9" id="KW-0472">Membrane</keyword>
<dbReference type="SUPFAM" id="SSF82866">
    <property type="entry name" value="Multidrug efflux transporter AcrB transmembrane domain"/>
    <property type="match status" value="2"/>
</dbReference>
<feature type="transmembrane region" description="Helical" evidence="9">
    <location>
        <begin position="458"/>
        <end position="481"/>
    </location>
</feature>
<feature type="compositionally biased region" description="Polar residues" evidence="8">
    <location>
        <begin position="1191"/>
        <end position="1208"/>
    </location>
</feature>
<dbReference type="GO" id="GO:0005886">
    <property type="term" value="C:plasma membrane"/>
    <property type="evidence" value="ECO:0007669"/>
    <property type="project" value="TreeGrafter"/>
</dbReference>
<feature type="region of interest" description="Disordered" evidence="8">
    <location>
        <begin position="1100"/>
        <end position="1146"/>
    </location>
</feature>